<dbReference type="Proteomes" id="UP000002964">
    <property type="component" value="Unassembled WGS sequence"/>
</dbReference>
<dbReference type="RefSeq" id="WP_009150526.1">
    <property type="nucleotide sequence ID" value="NZ_CP121471.1"/>
</dbReference>
<comment type="similarity">
    <text evidence="1">Belongs to the PspA/Vipp/IM30 family.</text>
</comment>
<evidence type="ECO:0000313" key="3">
    <source>
        <dbReference type="EMBL" id="EIC20123.1"/>
    </source>
</evidence>
<keyword evidence="2" id="KW-0175">Coiled coil</keyword>
<gene>
    <name evidence="3" type="ORF">Thi970DRAFT_03741</name>
</gene>
<dbReference type="EMBL" id="JH603170">
    <property type="protein sequence ID" value="EIC20123.1"/>
    <property type="molecule type" value="Genomic_DNA"/>
</dbReference>
<accession>H8Z454</accession>
<dbReference type="OrthoDB" id="5567812at2"/>
<dbReference type="AlphaFoldDB" id="H8Z454"/>
<reference evidence="3 4" key="2">
    <citation type="submission" date="2011-11" db="EMBL/GenBank/DDBJ databases">
        <authorList>
            <consortium name="US DOE Joint Genome Institute"/>
            <person name="Lucas S."/>
            <person name="Han J."/>
            <person name="Lapidus A."/>
            <person name="Cheng J.-F."/>
            <person name="Goodwin L."/>
            <person name="Pitluck S."/>
            <person name="Peters L."/>
            <person name="Ovchinnikova G."/>
            <person name="Zhang X."/>
            <person name="Detter J.C."/>
            <person name="Han C."/>
            <person name="Tapia R."/>
            <person name="Land M."/>
            <person name="Hauser L."/>
            <person name="Kyrpides N."/>
            <person name="Ivanova N."/>
            <person name="Pagani I."/>
            <person name="Vogl K."/>
            <person name="Liu Z."/>
            <person name="Overmann J."/>
            <person name="Frigaard N.-U."/>
            <person name="Bryant D."/>
            <person name="Woyke T."/>
        </authorList>
    </citation>
    <scope>NUCLEOTIDE SEQUENCE [LARGE SCALE GENOMIC DNA]</scope>
    <source>
        <strain evidence="3 4">970</strain>
    </source>
</reference>
<reference evidence="4" key="1">
    <citation type="submission" date="2011-06" db="EMBL/GenBank/DDBJ databases">
        <authorList>
            <consortium name="US DOE Joint Genome Institute (JGI-PGF)"/>
            <person name="Lucas S."/>
            <person name="Han J."/>
            <person name="Lapidus A."/>
            <person name="Cheng J.-F."/>
            <person name="Goodwin L."/>
            <person name="Pitluck S."/>
            <person name="Peters L."/>
            <person name="Land M.L."/>
            <person name="Hauser L."/>
            <person name="Vogl K."/>
            <person name="Liu Z."/>
            <person name="Overmann J."/>
            <person name="Frigaard N.-U."/>
            <person name="Bryant D.A."/>
            <person name="Woyke T.J."/>
        </authorList>
    </citation>
    <scope>NUCLEOTIDE SEQUENCE [LARGE SCALE GENOMIC DNA]</scope>
    <source>
        <strain evidence="4">970</strain>
    </source>
</reference>
<dbReference type="HOGENOM" id="CLU_1474540_0_0_6"/>
<dbReference type="STRING" id="631362.Thi970DRAFT_03741"/>
<evidence type="ECO:0000313" key="4">
    <source>
        <dbReference type="Proteomes" id="UP000002964"/>
    </source>
</evidence>
<sequence>MAIITRLSRLLRADLNAMLDRLEAPELVLAQAVREMEQAQALEQARLRRLEQEAARNEQRQAEIEQRLAQHQDALEDCLAAGQDDLARAVLRRKLEAERALARLNQSADENNRARTQCQARLSEQDNRLNDLRARAAVFETDASNIGGEDVDFASAASDSPPIRDADIEIALLQAKRQQEAAA</sequence>
<evidence type="ECO:0000256" key="2">
    <source>
        <dbReference type="SAM" id="Coils"/>
    </source>
</evidence>
<organism evidence="3 4">
    <name type="scientific">Thiorhodovibrio frisius</name>
    <dbReference type="NCBI Taxonomy" id="631362"/>
    <lineage>
        <taxon>Bacteria</taxon>
        <taxon>Pseudomonadati</taxon>
        <taxon>Pseudomonadota</taxon>
        <taxon>Gammaproteobacteria</taxon>
        <taxon>Chromatiales</taxon>
        <taxon>Chromatiaceae</taxon>
        <taxon>Thiorhodovibrio</taxon>
    </lineage>
</organism>
<evidence type="ECO:0000256" key="1">
    <source>
        <dbReference type="ARBA" id="ARBA00043985"/>
    </source>
</evidence>
<proteinExistence type="inferred from homology"/>
<dbReference type="Pfam" id="PF04012">
    <property type="entry name" value="PspA_IM30"/>
    <property type="match status" value="1"/>
</dbReference>
<keyword evidence="4" id="KW-1185">Reference proteome</keyword>
<dbReference type="eggNOG" id="COG1842">
    <property type="taxonomic scope" value="Bacteria"/>
</dbReference>
<feature type="coiled-coil region" evidence="2">
    <location>
        <begin position="33"/>
        <end position="142"/>
    </location>
</feature>
<dbReference type="InterPro" id="IPR007157">
    <property type="entry name" value="PspA_VIPP1"/>
</dbReference>
<protein>
    <submittedName>
        <fullName evidence="3">Phage shock protein A (IM30), suppresses sigma54-dependent transcription</fullName>
    </submittedName>
</protein>
<name>H8Z454_9GAMM</name>